<feature type="region of interest" description="Disordered" evidence="3">
    <location>
        <begin position="498"/>
        <end position="530"/>
    </location>
</feature>
<dbReference type="Pfam" id="PF08839">
    <property type="entry name" value="CDT1"/>
    <property type="match status" value="1"/>
</dbReference>
<comment type="similarity">
    <text evidence="1">Belongs to the Cdt1 family.</text>
</comment>
<dbReference type="InterPro" id="IPR038090">
    <property type="entry name" value="Cdt1_C_WH_dom_sf"/>
</dbReference>
<dbReference type="GO" id="GO:0005634">
    <property type="term" value="C:nucleus"/>
    <property type="evidence" value="ECO:0007669"/>
    <property type="project" value="TreeGrafter"/>
</dbReference>
<proteinExistence type="inferred from homology"/>
<dbReference type="GO" id="GO:0003677">
    <property type="term" value="F:DNA binding"/>
    <property type="evidence" value="ECO:0007669"/>
    <property type="project" value="InterPro"/>
</dbReference>
<gene>
    <name evidence="5" type="ORF">CDAUBV1_LOCUS10388</name>
</gene>
<dbReference type="PANTHER" id="PTHR28637">
    <property type="entry name" value="DNA REPLICATION FACTOR CDT1"/>
    <property type="match status" value="1"/>
</dbReference>
<evidence type="ECO:0000256" key="2">
    <source>
        <dbReference type="ARBA" id="ARBA00023306"/>
    </source>
</evidence>
<name>A0AAV2TLL7_CALDB</name>
<dbReference type="CDD" id="cd08674">
    <property type="entry name" value="Cdt1_m"/>
    <property type="match status" value="1"/>
</dbReference>
<dbReference type="GO" id="GO:0000076">
    <property type="term" value="P:DNA replication checkpoint signaling"/>
    <property type="evidence" value="ECO:0007669"/>
    <property type="project" value="TreeGrafter"/>
</dbReference>
<dbReference type="InterPro" id="IPR045173">
    <property type="entry name" value="Cdt1"/>
</dbReference>
<dbReference type="GO" id="GO:0000278">
    <property type="term" value="P:mitotic cell cycle"/>
    <property type="evidence" value="ECO:0007669"/>
    <property type="project" value="TreeGrafter"/>
</dbReference>
<dbReference type="InterPro" id="IPR036390">
    <property type="entry name" value="WH_DNA-bd_sf"/>
</dbReference>
<dbReference type="Pfam" id="PF16679">
    <property type="entry name" value="CDT1_C"/>
    <property type="match status" value="1"/>
</dbReference>
<feature type="domain" description="CDT1 Geminin-binding" evidence="4">
    <location>
        <begin position="286"/>
        <end position="461"/>
    </location>
</feature>
<dbReference type="GO" id="GO:0071163">
    <property type="term" value="P:DNA replication preinitiation complex assembly"/>
    <property type="evidence" value="ECO:0007669"/>
    <property type="project" value="InterPro"/>
</dbReference>
<evidence type="ECO:0000256" key="1">
    <source>
        <dbReference type="ARBA" id="ARBA00008356"/>
    </source>
</evidence>
<evidence type="ECO:0000256" key="3">
    <source>
        <dbReference type="SAM" id="MobiDB-lite"/>
    </source>
</evidence>
<dbReference type="GO" id="GO:0030174">
    <property type="term" value="P:regulation of DNA-templated DNA replication initiation"/>
    <property type="evidence" value="ECO:0007669"/>
    <property type="project" value="InterPro"/>
</dbReference>
<feature type="region of interest" description="Disordered" evidence="3">
    <location>
        <begin position="100"/>
        <end position="215"/>
    </location>
</feature>
<dbReference type="Proteomes" id="UP001497525">
    <property type="component" value="Unassembled WGS sequence"/>
</dbReference>
<comment type="caution">
    <text evidence="5">The sequence shown here is derived from an EMBL/GenBank/DDBJ whole genome shotgun (WGS) entry which is preliminary data.</text>
</comment>
<dbReference type="EMBL" id="CAXLJL010000301">
    <property type="protein sequence ID" value="CAL5136327.1"/>
    <property type="molecule type" value="Genomic_DNA"/>
</dbReference>
<dbReference type="InterPro" id="IPR032054">
    <property type="entry name" value="Cdt1_C"/>
</dbReference>
<dbReference type="PANTHER" id="PTHR28637:SF1">
    <property type="entry name" value="DNA REPLICATION FACTOR CDT1"/>
    <property type="match status" value="1"/>
</dbReference>
<evidence type="ECO:0000259" key="4">
    <source>
        <dbReference type="SMART" id="SM01075"/>
    </source>
</evidence>
<dbReference type="CDD" id="cd08767">
    <property type="entry name" value="Cdt1_c"/>
    <property type="match status" value="1"/>
</dbReference>
<accession>A0AAV2TLL7</accession>
<dbReference type="SMART" id="SM01075">
    <property type="entry name" value="CDT1"/>
    <property type="match status" value="1"/>
</dbReference>
<evidence type="ECO:0000313" key="5">
    <source>
        <dbReference type="EMBL" id="CAL5136327.1"/>
    </source>
</evidence>
<dbReference type="Gene3D" id="1.10.10.1420">
    <property type="entry name" value="DNA replication factor Cdt1, C-terminal WH domain"/>
    <property type="match status" value="1"/>
</dbReference>
<dbReference type="SUPFAM" id="SSF46785">
    <property type="entry name" value="Winged helix' DNA-binding domain"/>
    <property type="match status" value="1"/>
</dbReference>
<evidence type="ECO:0000313" key="6">
    <source>
        <dbReference type="Proteomes" id="UP001497525"/>
    </source>
</evidence>
<dbReference type="InterPro" id="IPR014939">
    <property type="entry name" value="CDT1_Gemini-bd-like"/>
</dbReference>
<keyword evidence="2" id="KW-0131">Cell cycle</keyword>
<protein>
    <recommendedName>
        <fullName evidence="4">CDT1 Geminin-binding domain-containing protein</fullName>
    </recommendedName>
</protein>
<organism evidence="5 6">
    <name type="scientific">Calicophoron daubneyi</name>
    <name type="common">Rumen fluke</name>
    <name type="synonym">Paramphistomum daubneyi</name>
    <dbReference type="NCBI Taxonomy" id="300641"/>
    <lineage>
        <taxon>Eukaryota</taxon>
        <taxon>Metazoa</taxon>
        <taxon>Spiralia</taxon>
        <taxon>Lophotrochozoa</taxon>
        <taxon>Platyhelminthes</taxon>
        <taxon>Trematoda</taxon>
        <taxon>Digenea</taxon>
        <taxon>Plagiorchiida</taxon>
        <taxon>Pronocephalata</taxon>
        <taxon>Paramphistomoidea</taxon>
        <taxon>Paramphistomidae</taxon>
        <taxon>Calicophoron</taxon>
    </lineage>
</organism>
<dbReference type="GO" id="GO:0070182">
    <property type="term" value="F:DNA polymerase binding"/>
    <property type="evidence" value="ECO:0007669"/>
    <property type="project" value="TreeGrafter"/>
</dbReference>
<sequence length="683" mass="76380">MASQKIGDFFRVSRSTKSSGRLKRLADDSLHAEVIAPEPKKPAHTRFAHLVHEPQDRTLSSDDVHPSEKLSAIQENKLPNETVAKTLALKGLRAPRTKADAFPTLDSESGVAEAEDTTTRTQNKDATKTTSRRLKNPQRQKIEKKTQNKRQPTRSKDLSFWLSTDNEDKATEDVTPITRQLAGKTEAATTPAPSPSITRPVDGKSRLTNSDITLTKPPVPSTYSCTQSAVRTKLRAFERFSHLAECTNASTHVELKTVAEAAETAEAASRIELTQTESAFPSGLTLPHNLRILLELFRSCDTVVSMLHNRSEICGFDKIKPAVQEIVRRNFEEKHVAQFLTIYPMVYTLHYEKQLDKYTRRPTGSYVLVLSPNLRSDGTQIGHDSPSKGHLVFTGTRLIQRRNRFYRLLLGLVMRAHREFLRNSLGIEPSQLPDDAELRRWHPRFPLETAVPLVQPVPLPLRPSDADHKITSAKEAVQAFQARALFREAEICQNVANNRMPSIPSPTKASALSPRKTNSQTCHTGNTPQKLPSVALFTSGPPANSVAANLKGVSQSLLAKVRARENERRMLTQLTRYDIPEGRRAIYSRLPEMVTHVWTVLRSCNGRPVPLTTVAARVANAHHSGLSPDAVIEHLNVLVELCPHWIEKLSWATPHLRMRTPEGPVKDVIDSLRLHFKNEGLNF</sequence>
<reference evidence="5" key="1">
    <citation type="submission" date="2024-06" db="EMBL/GenBank/DDBJ databases">
        <authorList>
            <person name="Liu X."/>
            <person name="Lenzi L."/>
            <person name="Haldenby T S."/>
            <person name="Uol C."/>
        </authorList>
    </citation>
    <scope>NUCLEOTIDE SEQUENCE</scope>
</reference>
<dbReference type="AlphaFoldDB" id="A0AAV2TLL7"/>